<evidence type="ECO:0000256" key="1">
    <source>
        <dbReference type="ARBA" id="ARBA00023015"/>
    </source>
</evidence>
<feature type="transmembrane region" description="Helical" evidence="4">
    <location>
        <begin position="301"/>
        <end position="326"/>
    </location>
</feature>
<dbReference type="GO" id="GO:0006355">
    <property type="term" value="P:regulation of DNA-templated transcription"/>
    <property type="evidence" value="ECO:0007669"/>
    <property type="project" value="InterPro"/>
</dbReference>
<feature type="transmembrane region" description="Helical" evidence="4">
    <location>
        <begin position="215"/>
        <end position="235"/>
    </location>
</feature>
<feature type="transmembrane region" description="Helical" evidence="4">
    <location>
        <begin position="141"/>
        <end position="161"/>
    </location>
</feature>
<sequence>MEKGERNIFIVAVFGMAFWWPMLRNSVVGFLLSPDRVGEAWGHGGVCLFLVLAAIAAIGMALSPGRERLFSVPLPLAAAVGLLVACVLASVLGLLLVESPVPARGALVIANVVVLAAAYVALPIAWGALLLEMTASSPKRLLLVMSASYAVSFLVGYLSYAPAPWNLIRPVGAPLISGAAWFCCRMMAAKRAGCCIASSPAVPPSREGASSIRSLYVLVLVIFLVSSVATGFINSGTASYAPSMNTLVRDTLNVIVTLAIIALIAASKSLERVKFTLVVVLIVLLFSGIFLATLFQQSWFTVGIGLMQTSKSCVSLLLLMLVLLENSRSDASMTERSLLLKFVVPTLASTFISYLVVPLIAEGLGLAYSDFWGVLSLLLGFALGVFLFVFLSSLVIRYLPGATSSSETSLGSEAPAGPDATAGAMREVYGLTEKEAEVLALLLEGNTYKKIAALMYVSDSTVQSHAKSIYRKVDVHTKQELVDRAMELRGRRTL</sequence>
<feature type="transmembrane region" description="Helical" evidence="4">
    <location>
        <begin position="338"/>
        <end position="360"/>
    </location>
</feature>
<name>A0A7C8FWT9_9ACTN</name>
<dbReference type="Proteomes" id="UP000479639">
    <property type="component" value="Unassembled WGS sequence"/>
</dbReference>
<evidence type="ECO:0000256" key="2">
    <source>
        <dbReference type="ARBA" id="ARBA00023125"/>
    </source>
</evidence>
<feature type="transmembrane region" description="Helical" evidence="4">
    <location>
        <begin position="74"/>
        <end position="96"/>
    </location>
</feature>
<comment type="caution">
    <text evidence="6">The sequence shown here is derived from an EMBL/GenBank/DDBJ whole genome shotgun (WGS) entry which is preliminary data.</text>
</comment>
<keyword evidence="3" id="KW-0804">Transcription</keyword>
<dbReference type="InterPro" id="IPR036388">
    <property type="entry name" value="WH-like_DNA-bd_sf"/>
</dbReference>
<dbReference type="Pfam" id="PF00196">
    <property type="entry name" value="GerE"/>
    <property type="match status" value="1"/>
</dbReference>
<feature type="transmembrane region" description="Helical" evidence="4">
    <location>
        <begin position="372"/>
        <end position="396"/>
    </location>
</feature>
<dbReference type="SUPFAM" id="SSF46894">
    <property type="entry name" value="C-terminal effector domain of the bipartite response regulators"/>
    <property type="match status" value="1"/>
</dbReference>
<evidence type="ECO:0000256" key="4">
    <source>
        <dbReference type="SAM" id="Phobius"/>
    </source>
</evidence>
<feature type="transmembrane region" description="Helical" evidence="4">
    <location>
        <begin position="7"/>
        <end position="23"/>
    </location>
</feature>
<feature type="transmembrane region" description="Helical" evidence="4">
    <location>
        <begin position="108"/>
        <end position="129"/>
    </location>
</feature>
<proteinExistence type="predicted"/>
<dbReference type="AlphaFoldDB" id="A0A7C8FWT9"/>
<dbReference type="EMBL" id="WAJS01000004">
    <property type="protein sequence ID" value="KAB1651210.1"/>
    <property type="molecule type" value="Genomic_DNA"/>
</dbReference>
<keyword evidence="2" id="KW-0238">DNA-binding</keyword>
<evidence type="ECO:0000259" key="5">
    <source>
        <dbReference type="PROSITE" id="PS50043"/>
    </source>
</evidence>
<organism evidence="6 7">
    <name type="scientific">Adlercreutzia muris</name>
    <dbReference type="NCBI Taxonomy" id="1796610"/>
    <lineage>
        <taxon>Bacteria</taxon>
        <taxon>Bacillati</taxon>
        <taxon>Actinomycetota</taxon>
        <taxon>Coriobacteriia</taxon>
        <taxon>Eggerthellales</taxon>
        <taxon>Eggerthellaceae</taxon>
        <taxon>Adlercreutzia</taxon>
    </lineage>
</organism>
<dbReference type="GO" id="GO:0003677">
    <property type="term" value="F:DNA binding"/>
    <property type="evidence" value="ECO:0007669"/>
    <property type="project" value="UniProtKB-KW"/>
</dbReference>
<keyword evidence="4" id="KW-0472">Membrane</keyword>
<dbReference type="Gene3D" id="1.10.10.10">
    <property type="entry name" value="Winged helix-like DNA-binding domain superfamily/Winged helix DNA-binding domain"/>
    <property type="match status" value="1"/>
</dbReference>
<dbReference type="PROSITE" id="PS00622">
    <property type="entry name" value="HTH_LUXR_1"/>
    <property type="match status" value="1"/>
</dbReference>
<dbReference type="PANTHER" id="PTHR44688">
    <property type="entry name" value="DNA-BINDING TRANSCRIPTIONAL ACTIVATOR DEVR_DOSR"/>
    <property type="match status" value="1"/>
</dbReference>
<feature type="transmembrane region" description="Helical" evidence="4">
    <location>
        <begin position="167"/>
        <end position="184"/>
    </location>
</feature>
<dbReference type="PANTHER" id="PTHR44688:SF16">
    <property type="entry name" value="DNA-BINDING TRANSCRIPTIONAL ACTIVATOR DEVR_DOSR"/>
    <property type="match status" value="1"/>
</dbReference>
<dbReference type="CDD" id="cd06170">
    <property type="entry name" value="LuxR_C_like"/>
    <property type="match status" value="1"/>
</dbReference>
<dbReference type="InterPro" id="IPR000792">
    <property type="entry name" value="Tscrpt_reg_LuxR_C"/>
</dbReference>
<feature type="transmembrane region" description="Helical" evidence="4">
    <location>
        <begin position="247"/>
        <end position="266"/>
    </location>
</feature>
<accession>A0A7C8FWT9</accession>
<dbReference type="RefSeq" id="WP_151429761.1">
    <property type="nucleotide sequence ID" value="NZ_CAKODJ010000019.1"/>
</dbReference>
<feature type="domain" description="HTH luxR-type" evidence="5">
    <location>
        <begin position="424"/>
        <end position="489"/>
    </location>
</feature>
<keyword evidence="4" id="KW-0812">Transmembrane</keyword>
<dbReference type="InterPro" id="IPR016032">
    <property type="entry name" value="Sig_transdc_resp-reg_C-effctor"/>
</dbReference>
<evidence type="ECO:0000313" key="7">
    <source>
        <dbReference type="Proteomes" id="UP000479639"/>
    </source>
</evidence>
<protein>
    <submittedName>
        <fullName evidence="6">Helix-turn-helix transcriptional regulator</fullName>
    </submittedName>
</protein>
<feature type="transmembrane region" description="Helical" evidence="4">
    <location>
        <begin position="43"/>
        <end position="62"/>
    </location>
</feature>
<dbReference type="PRINTS" id="PR00038">
    <property type="entry name" value="HTHLUXR"/>
</dbReference>
<keyword evidence="1" id="KW-0805">Transcription regulation</keyword>
<gene>
    <name evidence="6" type="ORF">F8D48_02065</name>
</gene>
<keyword evidence="7" id="KW-1185">Reference proteome</keyword>
<reference evidence="6 7" key="1">
    <citation type="submission" date="2019-09" db="EMBL/GenBank/DDBJ databases">
        <title>Whole genome shotgun sequencing (WGS) of Ellagibacter isourolithinifaciens DSM 104140(T) and Adlercreutzia muris DSM 29508(T).</title>
        <authorList>
            <person name="Stoll D.A."/>
            <person name="Danylec N."/>
            <person name="Huch M."/>
        </authorList>
    </citation>
    <scope>NUCLEOTIDE SEQUENCE [LARGE SCALE GENOMIC DNA]</scope>
    <source>
        <strain evidence="6 7">DSM 29508</strain>
    </source>
</reference>
<evidence type="ECO:0000313" key="6">
    <source>
        <dbReference type="EMBL" id="KAB1651210.1"/>
    </source>
</evidence>
<keyword evidence="4" id="KW-1133">Transmembrane helix</keyword>
<dbReference type="PROSITE" id="PS50043">
    <property type="entry name" value="HTH_LUXR_2"/>
    <property type="match status" value="1"/>
</dbReference>
<dbReference type="SMART" id="SM00421">
    <property type="entry name" value="HTH_LUXR"/>
    <property type="match status" value="1"/>
</dbReference>
<feature type="transmembrane region" description="Helical" evidence="4">
    <location>
        <begin position="275"/>
        <end position="295"/>
    </location>
</feature>
<evidence type="ECO:0000256" key="3">
    <source>
        <dbReference type="ARBA" id="ARBA00023163"/>
    </source>
</evidence>